<dbReference type="EMBL" id="BATJ01000001">
    <property type="protein sequence ID" value="GAD65398.1"/>
    <property type="molecule type" value="Genomic_DNA"/>
</dbReference>
<evidence type="ECO:0000256" key="13">
    <source>
        <dbReference type="PIRSR" id="PIRSR036893-52"/>
    </source>
</evidence>
<dbReference type="Proteomes" id="UP000016570">
    <property type="component" value="Unassembled WGS sequence"/>
</dbReference>
<evidence type="ECO:0000256" key="2">
    <source>
        <dbReference type="ARBA" id="ARBA00006889"/>
    </source>
</evidence>
<protein>
    <recommendedName>
        <fullName evidence="11 12">Outer membrane lipoprotein Blc</fullName>
    </recommendedName>
</protein>
<comment type="function">
    <text evidence="10 12">Involved in the storage or transport of lipids necessary for membrane maintenance under stressful conditions. Displays a binding preference for lysophospholipids.</text>
</comment>
<gene>
    <name evidence="15" type="primary">blc</name>
    <name evidence="15" type="ORF">VPR01S_01_01710</name>
</gene>
<dbReference type="CDD" id="cd19438">
    <property type="entry name" value="lipocalin_Blc-like"/>
    <property type="match status" value="1"/>
</dbReference>
<dbReference type="InterPro" id="IPR022272">
    <property type="entry name" value="Lipocalin_CS"/>
</dbReference>
<dbReference type="InterPro" id="IPR000566">
    <property type="entry name" value="Lipocln_cytosolic_FA-bd_dom"/>
</dbReference>
<evidence type="ECO:0000256" key="5">
    <source>
        <dbReference type="ARBA" id="ARBA00023121"/>
    </source>
</evidence>
<dbReference type="RefSeq" id="WP_021703390.1">
    <property type="nucleotide sequence ID" value="NZ_BATJ01000001.1"/>
</dbReference>
<evidence type="ECO:0000259" key="14">
    <source>
        <dbReference type="Pfam" id="PF08212"/>
    </source>
</evidence>
<keyword evidence="8 12" id="KW-0998">Cell outer membrane</keyword>
<dbReference type="STRING" id="1219065.VPR01S_01_01710"/>
<dbReference type="Pfam" id="PF08212">
    <property type="entry name" value="Lipocalin_2"/>
    <property type="match status" value="1"/>
</dbReference>
<keyword evidence="9 12" id="KW-0449">Lipoprotein</keyword>
<dbReference type="InterPro" id="IPR012674">
    <property type="entry name" value="Calycin"/>
</dbReference>
<keyword evidence="6 12" id="KW-0472">Membrane</keyword>
<feature type="domain" description="Lipocalin/cytosolic fatty-acid binding" evidence="14">
    <location>
        <begin position="34"/>
        <end position="172"/>
    </location>
</feature>
<dbReference type="PANTHER" id="PTHR10612">
    <property type="entry name" value="APOLIPOPROTEIN D"/>
    <property type="match status" value="1"/>
</dbReference>
<organism evidence="15 16">
    <name type="scientific">Vibrio proteolyticus NBRC 13287</name>
    <dbReference type="NCBI Taxonomy" id="1219065"/>
    <lineage>
        <taxon>Bacteria</taxon>
        <taxon>Pseudomonadati</taxon>
        <taxon>Pseudomonadota</taxon>
        <taxon>Gammaproteobacteria</taxon>
        <taxon>Vibrionales</taxon>
        <taxon>Vibrionaceae</taxon>
        <taxon>Vibrio</taxon>
    </lineage>
</organism>
<dbReference type="PIRSF" id="PIRSF036893">
    <property type="entry name" value="Lipocalin_ApoD"/>
    <property type="match status" value="1"/>
</dbReference>
<evidence type="ECO:0000256" key="11">
    <source>
        <dbReference type="ARBA" id="ARBA00071217"/>
    </source>
</evidence>
<dbReference type="PROSITE" id="PS51257">
    <property type="entry name" value="PROKAR_LIPOPROTEIN"/>
    <property type="match status" value="1"/>
</dbReference>
<keyword evidence="16" id="KW-1185">Reference proteome</keyword>
<keyword evidence="4" id="KW-0732">Signal</keyword>
<dbReference type="eggNOG" id="COG3040">
    <property type="taxonomic scope" value="Bacteria"/>
</dbReference>
<evidence type="ECO:0000313" key="15">
    <source>
        <dbReference type="EMBL" id="GAD65398.1"/>
    </source>
</evidence>
<comment type="similarity">
    <text evidence="2 12">Belongs to the calycin superfamily. Lipocalin family.</text>
</comment>
<keyword evidence="7 13" id="KW-0564">Palmitate</keyword>
<comment type="subunit">
    <text evidence="3 12">Homodimer.</text>
</comment>
<dbReference type="PROSITE" id="PS00213">
    <property type="entry name" value="LIPOCALIN"/>
    <property type="match status" value="1"/>
</dbReference>
<sequence>MKLMKLGVMWLVALTTLIGCTGIPAKVEPVQSFNLQRYLGTWYEIARLDHSFERGLNRVSATYSLNPDGSVKVINRGWNEELQEWDEAEGKAKFVDTPDIGHLKVSFFGPFYGSYVVFYLEPDYSTALVSGYNTDYLWILSRNSVIAEEKLEYYIDIAAKAGFDTSKLIFPDQEAKLHNGSQ</sequence>
<dbReference type="AlphaFoldDB" id="U3BF94"/>
<evidence type="ECO:0000256" key="3">
    <source>
        <dbReference type="ARBA" id="ARBA00011738"/>
    </source>
</evidence>
<evidence type="ECO:0000256" key="4">
    <source>
        <dbReference type="ARBA" id="ARBA00022729"/>
    </source>
</evidence>
<dbReference type="InterPro" id="IPR022271">
    <property type="entry name" value="Lipocalin_ApoD"/>
</dbReference>
<evidence type="ECO:0000313" key="16">
    <source>
        <dbReference type="Proteomes" id="UP000016570"/>
    </source>
</evidence>
<dbReference type="PANTHER" id="PTHR10612:SF34">
    <property type="entry name" value="APOLIPOPROTEIN D"/>
    <property type="match status" value="1"/>
</dbReference>
<dbReference type="Gene3D" id="2.40.128.20">
    <property type="match status" value="1"/>
</dbReference>
<evidence type="ECO:0000256" key="10">
    <source>
        <dbReference type="ARBA" id="ARBA00057024"/>
    </source>
</evidence>
<accession>U3BF94</accession>
<feature type="lipid moiety-binding region" description="N-palmitoyl cysteine" evidence="13">
    <location>
        <position position="20"/>
    </location>
</feature>
<dbReference type="InterPro" id="IPR047202">
    <property type="entry name" value="Lipocalin_Blc-like_dom"/>
</dbReference>
<dbReference type="InterPro" id="IPR002446">
    <property type="entry name" value="Lipocalin_bac"/>
</dbReference>
<comment type="caution">
    <text evidence="15">The sequence shown here is derived from an EMBL/GenBank/DDBJ whole genome shotgun (WGS) entry which is preliminary data.</text>
</comment>
<evidence type="ECO:0000256" key="6">
    <source>
        <dbReference type="ARBA" id="ARBA00023136"/>
    </source>
</evidence>
<dbReference type="PRINTS" id="PR01171">
    <property type="entry name" value="BCTLIPOCALIN"/>
</dbReference>
<dbReference type="GO" id="GO:0009279">
    <property type="term" value="C:cell outer membrane"/>
    <property type="evidence" value="ECO:0007669"/>
    <property type="project" value="UniProtKB-SubCell"/>
</dbReference>
<evidence type="ECO:0000256" key="7">
    <source>
        <dbReference type="ARBA" id="ARBA00023139"/>
    </source>
</evidence>
<dbReference type="FunFam" id="2.40.128.20:FF:000002">
    <property type="entry name" value="Outer membrane lipoprotein Blc"/>
    <property type="match status" value="1"/>
</dbReference>
<evidence type="ECO:0000256" key="12">
    <source>
        <dbReference type="PIRNR" id="PIRNR036893"/>
    </source>
</evidence>
<dbReference type="GO" id="GO:0006950">
    <property type="term" value="P:response to stress"/>
    <property type="evidence" value="ECO:0007669"/>
    <property type="project" value="UniProtKB-ARBA"/>
</dbReference>
<keyword evidence="5 12" id="KW-0446">Lipid-binding</keyword>
<evidence type="ECO:0000256" key="1">
    <source>
        <dbReference type="ARBA" id="ARBA00004459"/>
    </source>
</evidence>
<name>U3BF94_VIBPR</name>
<dbReference type="GO" id="GO:0008289">
    <property type="term" value="F:lipid binding"/>
    <property type="evidence" value="ECO:0007669"/>
    <property type="project" value="UniProtKB-UniRule"/>
</dbReference>
<evidence type="ECO:0000256" key="9">
    <source>
        <dbReference type="ARBA" id="ARBA00023288"/>
    </source>
</evidence>
<feature type="lipid moiety-binding region" description="S-diacylglycerol cysteine" evidence="13">
    <location>
        <position position="20"/>
    </location>
</feature>
<evidence type="ECO:0000256" key="8">
    <source>
        <dbReference type="ARBA" id="ARBA00023237"/>
    </source>
</evidence>
<dbReference type="SUPFAM" id="SSF50814">
    <property type="entry name" value="Lipocalins"/>
    <property type="match status" value="1"/>
</dbReference>
<comment type="subcellular location">
    <subcellularLocation>
        <location evidence="1">Cell outer membrane</location>
        <topology evidence="1">Lipid-anchor</topology>
    </subcellularLocation>
</comment>
<reference evidence="15 16" key="1">
    <citation type="submission" date="2013-09" db="EMBL/GenBank/DDBJ databases">
        <title>Whole genome shotgun sequence of Vibrio proteolyticus NBRC 13287.</title>
        <authorList>
            <person name="Isaki S."/>
            <person name="Hosoyama A."/>
            <person name="Numata M."/>
            <person name="Hashimoto M."/>
            <person name="Hosoyama Y."/>
            <person name="Tsuchikane K."/>
            <person name="Noguchi M."/>
            <person name="Hirakata S."/>
            <person name="Ichikawa N."/>
            <person name="Ohji S."/>
            <person name="Yamazoe A."/>
            <person name="Fujita N."/>
        </authorList>
    </citation>
    <scope>NUCLEOTIDE SEQUENCE [LARGE SCALE GENOMIC DNA]</scope>
    <source>
        <strain evidence="15 16">NBRC 13287</strain>
    </source>
</reference>
<proteinExistence type="inferred from homology"/>